<evidence type="ECO:0000256" key="2">
    <source>
        <dbReference type="ARBA" id="ARBA00022448"/>
    </source>
</evidence>
<dbReference type="SUPFAM" id="SSF52540">
    <property type="entry name" value="P-loop containing nucleoside triphosphate hydrolases"/>
    <property type="match status" value="1"/>
</dbReference>
<evidence type="ECO:0000256" key="3">
    <source>
        <dbReference type="ARBA" id="ARBA00022741"/>
    </source>
</evidence>
<dbReference type="SMART" id="SM00382">
    <property type="entry name" value="AAA"/>
    <property type="match status" value="1"/>
</dbReference>
<accession>A0AA41X5U9</accession>
<evidence type="ECO:0000313" key="7">
    <source>
        <dbReference type="Proteomes" id="UP001156102"/>
    </source>
</evidence>
<dbReference type="InterPro" id="IPR017871">
    <property type="entry name" value="ABC_transporter-like_CS"/>
</dbReference>
<reference evidence="6" key="1">
    <citation type="submission" date="2022-07" db="EMBL/GenBank/DDBJ databases">
        <authorList>
            <person name="Li W.-J."/>
            <person name="Deng Q.-Q."/>
        </authorList>
    </citation>
    <scope>NUCLEOTIDE SEQUENCE</scope>
    <source>
        <strain evidence="6">SYSU M60031</strain>
    </source>
</reference>
<dbReference type="Gene3D" id="3.40.50.300">
    <property type="entry name" value="P-loop containing nucleotide triphosphate hydrolases"/>
    <property type="match status" value="1"/>
</dbReference>
<keyword evidence="7" id="KW-1185">Reference proteome</keyword>
<evidence type="ECO:0000256" key="4">
    <source>
        <dbReference type="ARBA" id="ARBA00022840"/>
    </source>
</evidence>
<evidence type="ECO:0000259" key="5">
    <source>
        <dbReference type="PROSITE" id="PS50893"/>
    </source>
</evidence>
<dbReference type="InterPro" id="IPR025302">
    <property type="entry name" value="DrrA1/2-like_C"/>
</dbReference>
<dbReference type="PROSITE" id="PS00211">
    <property type="entry name" value="ABC_TRANSPORTER_1"/>
    <property type="match status" value="1"/>
</dbReference>
<dbReference type="PANTHER" id="PTHR42711:SF5">
    <property type="entry name" value="ABC TRANSPORTER ATP-BINDING PROTEIN NATA"/>
    <property type="match status" value="1"/>
</dbReference>
<dbReference type="InterPro" id="IPR003593">
    <property type="entry name" value="AAA+_ATPase"/>
</dbReference>
<organism evidence="6 7">
    <name type="scientific">Ectobacillus ponti</name>
    <dbReference type="NCBI Taxonomy" id="2961894"/>
    <lineage>
        <taxon>Bacteria</taxon>
        <taxon>Bacillati</taxon>
        <taxon>Bacillota</taxon>
        <taxon>Bacilli</taxon>
        <taxon>Bacillales</taxon>
        <taxon>Bacillaceae</taxon>
        <taxon>Ectobacillus</taxon>
    </lineage>
</organism>
<keyword evidence="4 6" id="KW-0067">ATP-binding</keyword>
<protein>
    <submittedName>
        <fullName evidence="6">ATP-binding cassette domain-containing protein</fullName>
    </submittedName>
</protein>
<feature type="domain" description="ABC transporter" evidence="5">
    <location>
        <begin position="3"/>
        <end position="229"/>
    </location>
</feature>
<dbReference type="EMBL" id="JANCLT010000001">
    <property type="protein sequence ID" value="MCP8967204.1"/>
    <property type="molecule type" value="Genomic_DNA"/>
</dbReference>
<comment type="caution">
    <text evidence="6">The sequence shown here is derived from an EMBL/GenBank/DDBJ whole genome shotgun (WGS) entry which is preliminary data.</text>
</comment>
<dbReference type="GO" id="GO:0016887">
    <property type="term" value="F:ATP hydrolysis activity"/>
    <property type="evidence" value="ECO:0007669"/>
    <property type="project" value="InterPro"/>
</dbReference>
<name>A0AA41X5U9_9BACI</name>
<dbReference type="RefSeq" id="WP_254756621.1">
    <property type="nucleotide sequence ID" value="NZ_JANCLT010000001.1"/>
</dbReference>
<evidence type="ECO:0000313" key="6">
    <source>
        <dbReference type="EMBL" id="MCP8967204.1"/>
    </source>
</evidence>
<dbReference type="InterPro" id="IPR050763">
    <property type="entry name" value="ABC_transporter_ATP-binding"/>
</dbReference>
<evidence type="ECO:0000256" key="1">
    <source>
        <dbReference type="ARBA" id="ARBA00005417"/>
    </source>
</evidence>
<comment type="similarity">
    <text evidence="1">Belongs to the ABC transporter superfamily.</text>
</comment>
<keyword evidence="3" id="KW-0547">Nucleotide-binding</keyword>
<dbReference type="AlphaFoldDB" id="A0AA41X5U9"/>
<dbReference type="InterPro" id="IPR003439">
    <property type="entry name" value="ABC_transporter-like_ATP-bd"/>
</dbReference>
<gene>
    <name evidence="6" type="ORF">NK662_01455</name>
</gene>
<dbReference type="InterPro" id="IPR027417">
    <property type="entry name" value="P-loop_NTPase"/>
</dbReference>
<dbReference type="Proteomes" id="UP001156102">
    <property type="component" value="Unassembled WGS sequence"/>
</dbReference>
<dbReference type="Pfam" id="PF00005">
    <property type="entry name" value="ABC_tran"/>
    <property type="match status" value="1"/>
</dbReference>
<sequence>MTLKVQGLTKSYGETKAVQQVNFSLQQGRVLGLLGRNGAGKTTTIKLLLGLLQPDSGSMTWNGRPLRREEVSIGYLPEERGLYAKTKITDQLRYFGQLEGMTRKEADAAIEYWLTKLEMTEYRNKKAGELSKGNQQKIQIIATLLHNPEIVILDEPFSGLDPVNASVLANLISEQIQAGKTVIFSSHRMEQVEAFCEEIVLLHRGQMVLSGTLTEIKQTYGYRTLTLPGTAEVRKALGDLGRAFEERGHDAAVRVQHDEEALHLLGQLREKGLRFRYFQMLEPTLQEIFVERAR</sequence>
<dbReference type="PANTHER" id="PTHR42711">
    <property type="entry name" value="ABC TRANSPORTER ATP-BINDING PROTEIN"/>
    <property type="match status" value="1"/>
</dbReference>
<dbReference type="Pfam" id="PF13732">
    <property type="entry name" value="DrrA1-3_C"/>
    <property type="match status" value="1"/>
</dbReference>
<dbReference type="GO" id="GO:0005524">
    <property type="term" value="F:ATP binding"/>
    <property type="evidence" value="ECO:0007669"/>
    <property type="project" value="UniProtKB-KW"/>
</dbReference>
<proteinExistence type="inferred from homology"/>
<dbReference type="PROSITE" id="PS50893">
    <property type="entry name" value="ABC_TRANSPORTER_2"/>
    <property type="match status" value="1"/>
</dbReference>
<keyword evidence="2" id="KW-0813">Transport</keyword>